<evidence type="ECO:0000256" key="8">
    <source>
        <dbReference type="ARBA" id="ARBA00023136"/>
    </source>
</evidence>
<keyword evidence="7" id="KW-1133">Transmembrane helix</keyword>
<feature type="region of interest" description="Disordered" evidence="9">
    <location>
        <begin position="244"/>
        <end position="264"/>
    </location>
</feature>
<dbReference type="EMBL" id="GL377672">
    <property type="protein sequence ID" value="EFJ08585.1"/>
    <property type="molecule type" value="Genomic_DNA"/>
</dbReference>
<feature type="compositionally biased region" description="Low complexity" evidence="9">
    <location>
        <begin position="60"/>
        <end position="69"/>
    </location>
</feature>
<evidence type="ECO:0000256" key="2">
    <source>
        <dbReference type="ARBA" id="ARBA00007695"/>
    </source>
</evidence>
<comment type="subcellular location">
    <subcellularLocation>
        <location evidence="1">Endoplasmic reticulum membrane</location>
        <topology evidence="1">Single-pass type I membrane protein</topology>
    </subcellularLocation>
</comment>
<keyword evidence="5 10" id="KW-0732">Signal</keyword>
<keyword evidence="4" id="KW-0812">Transmembrane</keyword>
<evidence type="ECO:0000256" key="1">
    <source>
        <dbReference type="ARBA" id="ARBA00004115"/>
    </source>
</evidence>
<evidence type="ECO:0000313" key="11">
    <source>
        <dbReference type="EMBL" id="EFJ08585.1"/>
    </source>
</evidence>
<evidence type="ECO:0000256" key="4">
    <source>
        <dbReference type="ARBA" id="ARBA00022692"/>
    </source>
</evidence>
<dbReference type="OMA" id="SCPYPRQ"/>
<evidence type="ECO:0000256" key="7">
    <source>
        <dbReference type="ARBA" id="ARBA00022989"/>
    </source>
</evidence>
<dbReference type="Gramene" id="EFJ08585">
    <property type="protein sequence ID" value="EFJ08585"/>
    <property type="gene ID" value="SELMODRAFT_428809"/>
</dbReference>
<dbReference type="Proteomes" id="UP000001514">
    <property type="component" value="Unassembled WGS sequence"/>
</dbReference>
<dbReference type="FunCoup" id="D8T425">
    <property type="interactions" value="3636"/>
</dbReference>
<reference evidence="11 12" key="1">
    <citation type="journal article" date="2011" name="Science">
        <title>The Selaginella genome identifies genetic changes associated with the evolution of vascular plants.</title>
        <authorList>
            <person name="Banks J.A."/>
            <person name="Nishiyama T."/>
            <person name="Hasebe M."/>
            <person name="Bowman J.L."/>
            <person name="Gribskov M."/>
            <person name="dePamphilis C."/>
            <person name="Albert V.A."/>
            <person name="Aono N."/>
            <person name="Aoyama T."/>
            <person name="Ambrose B.A."/>
            <person name="Ashton N.W."/>
            <person name="Axtell M.J."/>
            <person name="Barker E."/>
            <person name="Barker M.S."/>
            <person name="Bennetzen J.L."/>
            <person name="Bonawitz N.D."/>
            <person name="Chapple C."/>
            <person name="Cheng C."/>
            <person name="Correa L.G."/>
            <person name="Dacre M."/>
            <person name="DeBarry J."/>
            <person name="Dreyer I."/>
            <person name="Elias M."/>
            <person name="Engstrom E.M."/>
            <person name="Estelle M."/>
            <person name="Feng L."/>
            <person name="Finet C."/>
            <person name="Floyd S.K."/>
            <person name="Frommer W.B."/>
            <person name="Fujita T."/>
            <person name="Gramzow L."/>
            <person name="Gutensohn M."/>
            <person name="Harholt J."/>
            <person name="Hattori M."/>
            <person name="Heyl A."/>
            <person name="Hirai T."/>
            <person name="Hiwatashi Y."/>
            <person name="Ishikawa M."/>
            <person name="Iwata M."/>
            <person name="Karol K.G."/>
            <person name="Koehler B."/>
            <person name="Kolukisaoglu U."/>
            <person name="Kubo M."/>
            <person name="Kurata T."/>
            <person name="Lalonde S."/>
            <person name="Li K."/>
            <person name="Li Y."/>
            <person name="Litt A."/>
            <person name="Lyons E."/>
            <person name="Manning G."/>
            <person name="Maruyama T."/>
            <person name="Michael T.P."/>
            <person name="Mikami K."/>
            <person name="Miyazaki S."/>
            <person name="Morinaga S."/>
            <person name="Murata T."/>
            <person name="Mueller-Roeber B."/>
            <person name="Nelson D.R."/>
            <person name="Obara M."/>
            <person name="Oguri Y."/>
            <person name="Olmstead R.G."/>
            <person name="Onodera N."/>
            <person name="Petersen B.L."/>
            <person name="Pils B."/>
            <person name="Prigge M."/>
            <person name="Rensing S.A."/>
            <person name="Riano-Pachon D.M."/>
            <person name="Roberts A.W."/>
            <person name="Sato Y."/>
            <person name="Scheller H.V."/>
            <person name="Schulz B."/>
            <person name="Schulz C."/>
            <person name="Shakirov E.V."/>
            <person name="Shibagaki N."/>
            <person name="Shinohara N."/>
            <person name="Shippen D.E."/>
            <person name="Soerensen I."/>
            <person name="Sotooka R."/>
            <person name="Sugimoto N."/>
            <person name="Sugita M."/>
            <person name="Sumikawa N."/>
            <person name="Tanurdzic M."/>
            <person name="Theissen G."/>
            <person name="Ulvskov P."/>
            <person name="Wakazuki S."/>
            <person name="Weng J.K."/>
            <person name="Willats W.W."/>
            <person name="Wipf D."/>
            <person name="Wolf P.G."/>
            <person name="Yang L."/>
            <person name="Zimmer A.D."/>
            <person name="Zhu Q."/>
            <person name="Mitros T."/>
            <person name="Hellsten U."/>
            <person name="Loque D."/>
            <person name="Otillar R."/>
            <person name="Salamov A."/>
            <person name="Schmutz J."/>
            <person name="Shapiro H."/>
            <person name="Lindquist E."/>
            <person name="Lucas S."/>
            <person name="Rokhsar D."/>
            <person name="Grigoriev I.V."/>
        </authorList>
    </citation>
    <scope>NUCLEOTIDE SEQUENCE [LARGE SCALE GENOMIC DNA]</scope>
</reference>
<dbReference type="CDD" id="cd22209">
    <property type="entry name" value="EMC10"/>
    <property type="match status" value="1"/>
</dbReference>
<evidence type="ECO:0000256" key="3">
    <source>
        <dbReference type="ARBA" id="ARBA00020105"/>
    </source>
</evidence>
<dbReference type="GO" id="GO:0005789">
    <property type="term" value="C:endoplasmic reticulum membrane"/>
    <property type="evidence" value="ECO:0007669"/>
    <property type="project" value="UniProtKB-SubCell"/>
</dbReference>
<dbReference type="InParanoid" id="D8T425"/>
<feature type="region of interest" description="Disordered" evidence="9">
    <location>
        <begin position="35"/>
        <end position="71"/>
    </location>
</feature>
<keyword evidence="8" id="KW-0472">Membrane</keyword>
<evidence type="ECO:0000256" key="10">
    <source>
        <dbReference type="SAM" id="SignalP"/>
    </source>
</evidence>
<keyword evidence="6" id="KW-0256">Endoplasmic reticulum</keyword>
<feature type="compositionally biased region" description="Low complexity" evidence="9">
    <location>
        <begin position="254"/>
        <end position="264"/>
    </location>
</feature>
<dbReference type="HOGENOM" id="CLU_065716_2_0_1"/>
<evidence type="ECO:0000313" key="12">
    <source>
        <dbReference type="Proteomes" id="UP000001514"/>
    </source>
</evidence>
<dbReference type="eggNOG" id="KOG4827">
    <property type="taxonomic scope" value="Eukaryota"/>
</dbReference>
<evidence type="ECO:0000256" key="9">
    <source>
        <dbReference type="SAM" id="MobiDB-lite"/>
    </source>
</evidence>
<feature type="signal peptide" evidence="10">
    <location>
        <begin position="1"/>
        <end position="20"/>
    </location>
</feature>
<protein>
    <recommendedName>
        <fullName evidence="3">ER membrane protein complex subunit 10</fullName>
    </recommendedName>
</protein>
<organism evidence="12">
    <name type="scientific">Selaginella moellendorffii</name>
    <name type="common">Spikemoss</name>
    <dbReference type="NCBI Taxonomy" id="88036"/>
    <lineage>
        <taxon>Eukaryota</taxon>
        <taxon>Viridiplantae</taxon>
        <taxon>Streptophyta</taxon>
        <taxon>Embryophyta</taxon>
        <taxon>Tracheophyta</taxon>
        <taxon>Lycopodiopsida</taxon>
        <taxon>Selaginellales</taxon>
        <taxon>Selaginellaceae</taxon>
        <taxon>Selaginella</taxon>
    </lineage>
</organism>
<feature type="chain" id="PRO_5003123277" description="ER membrane protein complex subunit 10" evidence="10">
    <location>
        <begin position="21"/>
        <end position="264"/>
    </location>
</feature>
<dbReference type="KEGG" id="smo:SELMODRAFT_428809"/>
<name>D8T425_SELML</name>
<evidence type="ECO:0000256" key="5">
    <source>
        <dbReference type="ARBA" id="ARBA00022729"/>
    </source>
</evidence>
<accession>D8T425</accession>
<dbReference type="AlphaFoldDB" id="D8T425"/>
<comment type="similarity">
    <text evidence="2">Belongs to the EMC10 family.</text>
</comment>
<proteinExistence type="inferred from homology"/>
<dbReference type="STRING" id="88036.D8T425"/>
<dbReference type="Pfam" id="PF21203">
    <property type="entry name" value="ECM10"/>
    <property type="match status" value="1"/>
</dbReference>
<evidence type="ECO:0000256" key="6">
    <source>
        <dbReference type="ARBA" id="ARBA00022824"/>
    </source>
</evidence>
<dbReference type="PANTHER" id="PTHR21397:SF4">
    <property type="entry name" value="ER MEMBRANE PROTEIN COMPLEX SUBUNIT 10"/>
    <property type="match status" value="1"/>
</dbReference>
<sequence length="264" mass="28355">MRRLAPTIAFFATLLAIATASSGFQWDELDDEEWGFVGSSPASSPPPAPQSDLARKKPAAPEASSSPESNKALGKLRLSRLPLSGAERQAFEELLKEDGFYTIRVPANPLSPGAPFVISSIKARCLAIANLKEHLDIHMDQGNIIAVGYSAGANCPYPRELKHPASWTFDTHIVSKGGEQAKTVLFNDFGLGSTADDTLGDEAMAAIKKPPPEKSFWAKYWMYIIPLGLIVMNAITQVANMQEEPGAPAGGGQQARAPAAVRRR</sequence>
<dbReference type="PANTHER" id="PTHR21397">
    <property type="entry name" value="CHROMATIN COMPLEXES SUBUNIT BAP18-RELATED"/>
    <property type="match status" value="1"/>
</dbReference>
<keyword evidence="12" id="KW-1185">Reference proteome</keyword>
<gene>
    <name evidence="11" type="ORF">SELMODRAFT_428809</name>
</gene>